<evidence type="ECO:0000256" key="4">
    <source>
        <dbReference type="ARBA" id="ARBA00022490"/>
    </source>
</evidence>
<dbReference type="RefSeq" id="WP_023383843.1">
    <property type="nucleotide sequence ID" value="NZ_AXUN02000198.1"/>
</dbReference>
<dbReference type="InterPro" id="IPR013802">
    <property type="entry name" value="Formiminotransferase_C"/>
</dbReference>
<dbReference type="EMBL" id="AXUN02000198">
    <property type="protein sequence ID" value="ETA79746.1"/>
    <property type="molecule type" value="Genomic_DNA"/>
</dbReference>
<dbReference type="SMART" id="SM01221">
    <property type="entry name" value="FTCD"/>
    <property type="match status" value="1"/>
</dbReference>
<dbReference type="InterPro" id="IPR037070">
    <property type="entry name" value="Formiminotransferase_C_sf"/>
</dbReference>
<dbReference type="InterPro" id="IPR004227">
    <property type="entry name" value="Formiminotransferase_cat"/>
</dbReference>
<protein>
    <recommendedName>
        <fullName evidence="3">glutamate formimidoyltransferase</fullName>
        <ecNumber evidence="3">2.1.2.5</ecNumber>
    </recommendedName>
</protein>
<dbReference type="Gene3D" id="3.30.70.670">
    <property type="entry name" value="Formiminotransferase, C-terminal subdomain"/>
    <property type="match status" value="1"/>
</dbReference>
<organism evidence="10 11">
    <name type="scientific">Youngiibacter fragilis 232.1</name>
    <dbReference type="NCBI Taxonomy" id="994573"/>
    <lineage>
        <taxon>Bacteria</taxon>
        <taxon>Bacillati</taxon>
        <taxon>Bacillota</taxon>
        <taxon>Clostridia</taxon>
        <taxon>Eubacteriales</taxon>
        <taxon>Clostridiaceae</taxon>
        <taxon>Youngiibacter</taxon>
    </lineage>
</organism>
<keyword evidence="6" id="KW-0369">Histidine metabolism</keyword>
<dbReference type="GO" id="GO:0005737">
    <property type="term" value="C:cytoplasm"/>
    <property type="evidence" value="ECO:0007669"/>
    <property type="project" value="UniProtKB-SubCell"/>
</dbReference>
<proteinExistence type="predicted"/>
<keyword evidence="4" id="KW-0963">Cytoplasm</keyword>
<dbReference type="STRING" id="994573.T472_0214580"/>
<dbReference type="GO" id="GO:0005542">
    <property type="term" value="F:folic acid binding"/>
    <property type="evidence" value="ECO:0007669"/>
    <property type="project" value="UniProtKB-KW"/>
</dbReference>
<dbReference type="eggNOG" id="COG3643">
    <property type="taxonomic scope" value="Bacteria"/>
</dbReference>
<dbReference type="EC" id="2.1.2.5" evidence="3"/>
<comment type="caution">
    <text evidence="10">The sequence shown here is derived from an EMBL/GenBank/DDBJ whole genome shotgun (WGS) entry which is preliminary data.</text>
</comment>
<dbReference type="SMART" id="SM01222">
    <property type="entry name" value="FTCD_N"/>
    <property type="match status" value="1"/>
</dbReference>
<accession>V7I387</accession>
<dbReference type="InterPro" id="IPR037064">
    <property type="entry name" value="Formiminotransferase_N_sf"/>
</dbReference>
<dbReference type="GO" id="GO:0019556">
    <property type="term" value="P:L-histidine catabolic process to glutamate and formamide"/>
    <property type="evidence" value="ECO:0007669"/>
    <property type="project" value="UniProtKB-UniPathway"/>
</dbReference>
<dbReference type="GO" id="GO:0019557">
    <property type="term" value="P:L-histidine catabolic process to glutamate and formate"/>
    <property type="evidence" value="ECO:0007669"/>
    <property type="project" value="UniProtKB-UniPathway"/>
</dbReference>
<dbReference type="PANTHER" id="PTHR12234:SF8">
    <property type="entry name" value="FORMIMINOTRANSFERASE-CYCLODEAMINASE"/>
    <property type="match status" value="1"/>
</dbReference>
<dbReference type="Proteomes" id="UP000017747">
    <property type="component" value="Unassembled WGS sequence"/>
</dbReference>
<dbReference type="GO" id="GO:0030409">
    <property type="term" value="F:glutamate formimidoyltransferase activity"/>
    <property type="evidence" value="ECO:0007669"/>
    <property type="project" value="UniProtKB-EC"/>
</dbReference>
<dbReference type="PATRIC" id="fig|994573.3.peg.2743"/>
<evidence type="ECO:0000256" key="3">
    <source>
        <dbReference type="ARBA" id="ARBA00012252"/>
    </source>
</evidence>
<dbReference type="Gene3D" id="3.30.990.10">
    <property type="entry name" value="Formiminotransferase, N-terminal subdomain"/>
    <property type="match status" value="1"/>
</dbReference>
<comment type="pathway">
    <text evidence="2">Amino-acid degradation; L-histidine degradation into L-glutamate; L-glutamate from N-formimidoyl-L-glutamate (transferase route): step 1/1.</text>
</comment>
<dbReference type="InterPro" id="IPR022384">
    <property type="entry name" value="FormiminoTrfase_cat_dom_sf"/>
</dbReference>
<feature type="domain" description="Formiminotransferase C-terminal subdomain" evidence="8">
    <location>
        <begin position="180"/>
        <end position="294"/>
    </location>
</feature>
<evidence type="ECO:0000256" key="7">
    <source>
        <dbReference type="ARBA" id="ARBA00022954"/>
    </source>
</evidence>
<evidence type="ECO:0000313" key="11">
    <source>
        <dbReference type="Proteomes" id="UP000017747"/>
    </source>
</evidence>
<comment type="subcellular location">
    <subcellularLocation>
        <location evidence="1">Cytoplasm</location>
    </subcellularLocation>
</comment>
<dbReference type="PANTHER" id="PTHR12234">
    <property type="entry name" value="FORMIMINOTRANSFERASE-CYCLODEAMINASE"/>
    <property type="match status" value="1"/>
</dbReference>
<dbReference type="NCBIfam" id="TIGR02024">
    <property type="entry name" value="FtcD"/>
    <property type="match status" value="1"/>
</dbReference>
<reference evidence="10 11" key="1">
    <citation type="journal article" date="2014" name="Genome Announc.">
        <title>Genome Sequence of Youngiibacter fragilis, the Type Strain of the Genus Youngiibacter.</title>
        <authorList>
            <person name="Wawrik C.B."/>
            <person name="Callaghan A.V."/>
            <person name="Stamps B.W."/>
            <person name="Wawrik B."/>
        </authorList>
    </citation>
    <scope>NUCLEOTIDE SEQUENCE [LARGE SCALE GENOMIC DNA]</scope>
    <source>
        <strain evidence="10 11">232.1</strain>
    </source>
</reference>
<gene>
    <name evidence="10" type="ORF">T472_0214580</name>
</gene>
<dbReference type="AlphaFoldDB" id="V7I387"/>
<evidence type="ECO:0000259" key="8">
    <source>
        <dbReference type="SMART" id="SM01221"/>
    </source>
</evidence>
<keyword evidence="11" id="KW-1185">Reference proteome</keyword>
<dbReference type="Pfam" id="PF02971">
    <property type="entry name" value="FTCD"/>
    <property type="match status" value="1"/>
</dbReference>
<dbReference type="SUPFAM" id="SSF55116">
    <property type="entry name" value="Formiminotransferase domain of formiminotransferase-cyclodeaminase"/>
    <property type="match status" value="2"/>
</dbReference>
<evidence type="ECO:0000259" key="9">
    <source>
        <dbReference type="SMART" id="SM01222"/>
    </source>
</evidence>
<keyword evidence="5 10" id="KW-0808">Transferase</keyword>
<name>V7I387_9CLOT</name>
<dbReference type="UniPathway" id="UPA00379">
    <property type="reaction ID" value="UER00555"/>
</dbReference>
<evidence type="ECO:0000256" key="5">
    <source>
        <dbReference type="ARBA" id="ARBA00022679"/>
    </source>
</evidence>
<sequence length="307" mass="33690">MDRIVECVPNYSTGRDPELLESIAGCFRGKEGVKLLDYTSDVDHNRSVVTVVGEPEKIKGAVIESVRVALLSIDMRQHTGAHPRMGAVDVIPFIPIKGVTVEEAVALSREVGQAVGEMGIPVYLYEKSATSPDRENLANIRKGQFEGLKEKMAKEGWESDFGPQSPHETFGAVVIGARMPLVAFNVNLGTDDLKVADAIARKVRHIGGGLRFVKAMGVSLSERKQVQVSMNLTDFSRTSIYSALENVRFEARRYGVSVVGTEIVGLVPLKALSDSLEYYMGLENFSTDQILEMRLMESTNPRLKSKA</sequence>
<dbReference type="OrthoDB" id="9773217at2"/>
<feature type="domain" description="Formiminotransferase N-terminal subdomain" evidence="9">
    <location>
        <begin position="3"/>
        <end position="179"/>
    </location>
</feature>
<evidence type="ECO:0000256" key="1">
    <source>
        <dbReference type="ARBA" id="ARBA00004496"/>
    </source>
</evidence>
<evidence type="ECO:0000256" key="6">
    <source>
        <dbReference type="ARBA" id="ARBA00022808"/>
    </source>
</evidence>
<dbReference type="InterPro" id="IPR051623">
    <property type="entry name" value="FTCD"/>
</dbReference>
<dbReference type="InterPro" id="IPR012886">
    <property type="entry name" value="Formiminotransferase_N"/>
</dbReference>
<keyword evidence="7" id="KW-0290">Folate-binding</keyword>
<dbReference type="Pfam" id="PF07837">
    <property type="entry name" value="FTCD_N"/>
    <property type="match status" value="1"/>
</dbReference>
<evidence type="ECO:0000313" key="10">
    <source>
        <dbReference type="EMBL" id="ETA79746.1"/>
    </source>
</evidence>
<evidence type="ECO:0000256" key="2">
    <source>
        <dbReference type="ARBA" id="ARBA00005082"/>
    </source>
</evidence>